<keyword evidence="4 5" id="KW-0411">Iron-sulfur</keyword>
<keyword evidence="2 5" id="KW-0479">Metal-binding</keyword>
<dbReference type="AlphaFoldDB" id="A0A6N8JN54"/>
<evidence type="ECO:0000259" key="6">
    <source>
        <dbReference type="Pfam" id="PF04055"/>
    </source>
</evidence>
<feature type="domain" description="Radical SAM core" evidence="6">
    <location>
        <begin position="64"/>
        <end position="196"/>
    </location>
</feature>
<evidence type="ECO:0000256" key="4">
    <source>
        <dbReference type="ARBA" id="ARBA00023014"/>
    </source>
</evidence>
<comment type="caution">
    <text evidence="7">The sequence shown here is derived from an EMBL/GenBank/DDBJ whole genome shotgun (WGS) entry which is preliminary data.</text>
</comment>
<keyword evidence="3 5" id="KW-0408">Iron</keyword>
<reference evidence="7 8" key="1">
    <citation type="submission" date="2019-12" db="EMBL/GenBank/DDBJ databases">
        <title>Microbes associate with the intestines of laboratory mice.</title>
        <authorList>
            <person name="Navarre W."/>
            <person name="Wong E."/>
        </authorList>
    </citation>
    <scope>NUCLEOTIDE SEQUENCE [LARGE SCALE GENOMIC DNA]</scope>
    <source>
        <strain evidence="7 8">NM66_B29</strain>
    </source>
</reference>
<dbReference type="SFLD" id="SFLDS00029">
    <property type="entry name" value="Radical_SAM"/>
    <property type="match status" value="1"/>
</dbReference>
<dbReference type="PANTHER" id="PTHR43075:SF1">
    <property type="entry name" value="FORMATE LYASE ACTIVATING ENZYME, PUTATIVE (AFU_ORTHOLOGUE AFUA_2G15630)-RELATED"/>
    <property type="match status" value="1"/>
</dbReference>
<dbReference type="PIRSF" id="PIRSF004869">
    <property type="entry name" value="PflX_prd"/>
    <property type="match status" value="1"/>
</dbReference>
<name>A0A6N8JN54_9ACTN</name>
<dbReference type="Proteomes" id="UP000463388">
    <property type="component" value="Unassembled WGS sequence"/>
</dbReference>
<dbReference type="SFLD" id="SFLDG01099">
    <property type="entry name" value="Uncharacterised_Radical_SAM_Su"/>
    <property type="match status" value="1"/>
</dbReference>
<evidence type="ECO:0000256" key="1">
    <source>
        <dbReference type="ARBA" id="ARBA00022691"/>
    </source>
</evidence>
<dbReference type="GO" id="GO:0046872">
    <property type="term" value="F:metal ion binding"/>
    <property type="evidence" value="ECO:0007669"/>
    <property type="project" value="UniProtKB-KW"/>
</dbReference>
<protein>
    <submittedName>
        <fullName evidence="7">Radical SAM protein</fullName>
    </submittedName>
</protein>
<sequence length="322" mass="34426">MQELNSAARLLPRDCRECPRACGADRAAGKRGACGADGRLLVSRAALHFWEEPPISGEDGSGTIFFAHCPLGCVYCQNYGIAHGEVGREITVDRLAAIMGELEAAGALNINCVTPTHYAPQIRAAVGLARAAGMRLPVLWNTSGYETVAAVEANAGCVDAYLTDFKYADGDMARRYSSAADYPEVALAALEAMVRAVGPCAYDEYRGQERLIGGVVVRHLMLPGALENSKAVVRLLHERFGGAVRLSLMNQYTPVVVREAAAGSQRARAALAACPELGNTVPDEEYEALLDFADELGVSDYFWQEGGAAEESFIPAFDFTGL</sequence>
<accession>A0A6N8JN54</accession>
<dbReference type="InterPro" id="IPR040085">
    <property type="entry name" value="MJ0674-like"/>
</dbReference>
<dbReference type="EMBL" id="WSRR01000017">
    <property type="protein sequence ID" value="MVX61295.1"/>
    <property type="molecule type" value="Genomic_DNA"/>
</dbReference>
<comment type="cofactor">
    <cofactor evidence="5">
        <name>[4Fe-4S] cluster</name>
        <dbReference type="ChEBI" id="CHEBI:49883"/>
    </cofactor>
    <text evidence="5">Binds 1 [4Fe-4S] cluster. The cluster is coordinated with 3 cysteines and an exchangeable S-adenosyl-L-methionine.</text>
</comment>
<gene>
    <name evidence="7" type="ORF">GKZ27_07485</name>
</gene>
<proteinExistence type="predicted"/>
<dbReference type="PANTHER" id="PTHR43075">
    <property type="entry name" value="FORMATE LYASE ACTIVATING ENZYME, PUTATIVE (AFU_ORTHOLOGUE AFUA_2G15630)-RELATED"/>
    <property type="match status" value="1"/>
</dbReference>
<dbReference type="InterPro" id="IPR007197">
    <property type="entry name" value="rSAM"/>
</dbReference>
<dbReference type="GO" id="GO:0003824">
    <property type="term" value="F:catalytic activity"/>
    <property type="evidence" value="ECO:0007669"/>
    <property type="project" value="InterPro"/>
</dbReference>
<evidence type="ECO:0000313" key="8">
    <source>
        <dbReference type="Proteomes" id="UP000463388"/>
    </source>
</evidence>
<dbReference type="SUPFAM" id="SSF102114">
    <property type="entry name" value="Radical SAM enzymes"/>
    <property type="match status" value="1"/>
</dbReference>
<evidence type="ECO:0000256" key="2">
    <source>
        <dbReference type="ARBA" id="ARBA00022723"/>
    </source>
</evidence>
<organism evidence="7 8">
    <name type="scientific">Adlercreutzia mucosicola</name>
    <dbReference type="NCBI Taxonomy" id="580026"/>
    <lineage>
        <taxon>Bacteria</taxon>
        <taxon>Bacillati</taxon>
        <taxon>Actinomycetota</taxon>
        <taxon>Coriobacteriia</taxon>
        <taxon>Eggerthellales</taxon>
        <taxon>Eggerthellaceae</taxon>
        <taxon>Adlercreutzia</taxon>
    </lineage>
</organism>
<dbReference type="GO" id="GO:0051536">
    <property type="term" value="F:iron-sulfur cluster binding"/>
    <property type="evidence" value="ECO:0007669"/>
    <property type="project" value="UniProtKB-KW"/>
</dbReference>
<dbReference type="InterPro" id="IPR016431">
    <property type="entry name" value="Pyrv-formate_lyase-activ_prd"/>
</dbReference>
<dbReference type="InterPro" id="IPR013785">
    <property type="entry name" value="Aldolase_TIM"/>
</dbReference>
<dbReference type="OrthoDB" id="9782387at2"/>
<feature type="binding site" evidence="5">
    <location>
        <position position="76"/>
    </location>
    <ligand>
        <name>[4Fe-4S] cluster</name>
        <dbReference type="ChEBI" id="CHEBI:49883"/>
        <note>4Fe-4S-S-AdoMet</note>
    </ligand>
</feature>
<evidence type="ECO:0000256" key="5">
    <source>
        <dbReference type="PIRSR" id="PIRSR004869-50"/>
    </source>
</evidence>
<feature type="binding site" evidence="5">
    <location>
        <position position="73"/>
    </location>
    <ligand>
        <name>[4Fe-4S] cluster</name>
        <dbReference type="ChEBI" id="CHEBI:49883"/>
        <note>4Fe-4S-S-AdoMet</note>
    </ligand>
</feature>
<evidence type="ECO:0000313" key="7">
    <source>
        <dbReference type="EMBL" id="MVX61295.1"/>
    </source>
</evidence>
<evidence type="ECO:0000256" key="3">
    <source>
        <dbReference type="ARBA" id="ARBA00023004"/>
    </source>
</evidence>
<feature type="binding site" evidence="5">
    <location>
        <position position="69"/>
    </location>
    <ligand>
        <name>[4Fe-4S] cluster</name>
        <dbReference type="ChEBI" id="CHEBI:49883"/>
        <note>4Fe-4S-S-AdoMet</note>
    </ligand>
</feature>
<dbReference type="RefSeq" id="WP_160346387.1">
    <property type="nucleotide sequence ID" value="NZ_WSRR01000017.1"/>
</dbReference>
<dbReference type="Gene3D" id="3.20.20.70">
    <property type="entry name" value="Aldolase class I"/>
    <property type="match status" value="1"/>
</dbReference>
<keyword evidence="1 5" id="KW-0949">S-adenosyl-L-methionine</keyword>
<keyword evidence="8" id="KW-1185">Reference proteome</keyword>
<dbReference type="Pfam" id="PF04055">
    <property type="entry name" value="Radical_SAM"/>
    <property type="match status" value="1"/>
</dbReference>
<dbReference type="InterPro" id="IPR058240">
    <property type="entry name" value="rSAM_sf"/>
</dbReference>